<dbReference type="Gene3D" id="1.10.472.20">
    <property type="entry name" value="Nitrile hydratase, beta subunit"/>
    <property type="match status" value="1"/>
</dbReference>
<accession>A0A2S8J956</accession>
<evidence type="ECO:0000259" key="1">
    <source>
        <dbReference type="Pfam" id="PF21006"/>
    </source>
</evidence>
<proteinExistence type="predicted"/>
<dbReference type="InterPro" id="IPR049054">
    <property type="entry name" value="CN_hydtase_beta-like_N"/>
</dbReference>
<feature type="domain" description="Nitrile hydratase beta subunit-like N-terminal" evidence="1">
    <location>
        <begin position="35"/>
        <end position="128"/>
    </location>
</feature>
<evidence type="ECO:0000313" key="2">
    <source>
        <dbReference type="EMBL" id="PQP23483.1"/>
    </source>
</evidence>
<dbReference type="RefSeq" id="WP_105416345.1">
    <property type="nucleotide sequence ID" value="NZ_PUIO01000020.1"/>
</dbReference>
<dbReference type="InterPro" id="IPR008990">
    <property type="entry name" value="Elect_transpt_acc-like_dom_sf"/>
</dbReference>
<sequence>MDQLNQRPDQHTVARLGELVEDLPFVERIPRRSGDVAFDEAWEIRAFSIATALHTEGRFEWQEFQSRLISSIERWESENSTTSGGDWSYYERWMLALEEVVESRGMVAPEEIDRRTKQILETPANANHQHAVREPITVSPAASTAHLGERWPIDRTPSAHS</sequence>
<comment type="caution">
    <text evidence="2">The sequence shown here is derived from an EMBL/GenBank/DDBJ whole genome shotgun (WGS) entry which is preliminary data.</text>
</comment>
<protein>
    <submittedName>
        <fullName evidence="2">Nitrile hydratase accessory protein</fullName>
    </submittedName>
</protein>
<dbReference type="EMBL" id="PUIO01000020">
    <property type="protein sequence ID" value="PQP23483.1"/>
    <property type="molecule type" value="Genomic_DNA"/>
</dbReference>
<dbReference type="NCBIfam" id="TIGR03889">
    <property type="entry name" value="nitrile_acc"/>
    <property type="match status" value="1"/>
</dbReference>
<reference evidence="3" key="1">
    <citation type="submission" date="2018-02" db="EMBL/GenBank/DDBJ databases">
        <title>Draft genome sequencing of Rhodococcus opacus KU647198.</title>
        <authorList>
            <person name="Zheng B.-X."/>
        </authorList>
    </citation>
    <scope>NUCLEOTIDE SEQUENCE [LARGE SCALE GENOMIC DNA]</scope>
    <source>
        <strain evidence="3">04-OD7</strain>
    </source>
</reference>
<dbReference type="AlphaFoldDB" id="A0A2S8J956"/>
<gene>
    <name evidence="2" type="ORF">C5613_18155</name>
</gene>
<evidence type="ECO:0000313" key="3">
    <source>
        <dbReference type="Proteomes" id="UP000239290"/>
    </source>
</evidence>
<name>A0A2S8J956_RHOOP</name>
<dbReference type="SUPFAM" id="SSF50090">
    <property type="entry name" value="Electron transport accessory proteins"/>
    <property type="match status" value="1"/>
</dbReference>
<dbReference type="InterPro" id="IPR023808">
    <property type="entry name" value="Nitrile_Hydratase_acc_put"/>
</dbReference>
<organism evidence="2 3">
    <name type="scientific">Rhodococcus opacus</name>
    <name type="common">Nocardia opaca</name>
    <dbReference type="NCBI Taxonomy" id="37919"/>
    <lineage>
        <taxon>Bacteria</taxon>
        <taxon>Bacillati</taxon>
        <taxon>Actinomycetota</taxon>
        <taxon>Actinomycetes</taxon>
        <taxon>Mycobacteriales</taxon>
        <taxon>Nocardiaceae</taxon>
        <taxon>Rhodococcus</taxon>
    </lineage>
</organism>
<dbReference type="Pfam" id="PF21006">
    <property type="entry name" value="NHase_beta_N"/>
    <property type="match status" value="1"/>
</dbReference>
<dbReference type="Proteomes" id="UP000239290">
    <property type="component" value="Unassembled WGS sequence"/>
</dbReference>
<dbReference type="InterPro" id="IPR042262">
    <property type="entry name" value="CN_hydtase_beta_C"/>
</dbReference>